<protein>
    <submittedName>
        <fullName evidence="2">Conjugal transfer protein TraL</fullName>
    </submittedName>
</protein>
<dbReference type="OrthoDB" id="69313at2"/>
<accession>A0A4Q8LT37</accession>
<dbReference type="SUPFAM" id="SSF52540">
    <property type="entry name" value="P-loop containing nucleoside triphosphate hydrolases"/>
    <property type="match status" value="1"/>
</dbReference>
<dbReference type="Gene3D" id="3.40.50.300">
    <property type="entry name" value="P-loop containing nucleotide triphosphate hydrolases"/>
    <property type="match status" value="1"/>
</dbReference>
<feature type="domain" description="CobQ/CobB/MinD/ParA nucleotide binding" evidence="1">
    <location>
        <begin position="21"/>
        <end position="195"/>
    </location>
</feature>
<dbReference type="InterPro" id="IPR027417">
    <property type="entry name" value="P-loop_NTPase"/>
</dbReference>
<reference evidence="2 3" key="1">
    <citation type="submission" date="2019-02" db="EMBL/GenBank/DDBJ databases">
        <title>WGS of Pseudoxanthomonas species novum from clinical isolates.</title>
        <authorList>
            <person name="Bernier A.-M."/>
            <person name="Bernard K."/>
            <person name="Vachon A."/>
        </authorList>
    </citation>
    <scope>NUCLEOTIDE SEQUENCE [LARGE SCALE GENOMIC DNA]</scope>
    <source>
        <strain evidence="2 3">NML130969</strain>
    </source>
</reference>
<evidence type="ECO:0000313" key="2">
    <source>
        <dbReference type="EMBL" id="TAA35105.1"/>
    </source>
</evidence>
<sequence>MNDVTTPALNTLARQVHFTLQGKGGVGKSFISSLLVQYLGGKGVPVTAVDTDPVNATLAGYKAFNTQRLELMENGSLIERNFDRLIEQVVEEDTNFVIDNGAASFIPLSYYIAENDAINLIGENGKQVIIHTVITGGQALRDTLGGFASLAEQMPGNAELVVWLNEFFGDIEAEGKTFEEMKVYQNNKDRVRGIVRIARQTGSTFGEDVKLMLDSKLTFDEIKQSPDFGLMSKSRLSKVKTAIFEQLATII</sequence>
<proteinExistence type="predicted"/>
<dbReference type="RefSeq" id="WP_115762248.1">
    <property type="nucleotide sequence ID" value="NZ_SHMG01000019.1"/>
</dbReference>
<gene>
    <name evidence="2" type="ORF">EA655_20430</name>
</gene>
<name>A0A4Q8LT37_9GAMM</name>
<comment type="caution">
    <text evidence="2">The sequence shown here is derived from an EMBL/GenBank/DDBJ whole genome shotgun (WGS) entry which is preliminary data.</text>
</comment>
<dbReference type="Pfam" id="PF01656">
    <property type="entry name" value="CbiA"/>
    <property type="match status" value="1"/>
</dbReference>
<evidence type="ECO:0000259" key="1">
    <source>
        <dbReference type="Pfam" id="PF01656"/>
    </source>
</evidence>
<dbReference type="EMBL" id="SHMG01000019">
    <property type="protein sequence ID" value="TAA35105.1"/>
    <property type="molecule type" value="Genomic_DNA"/>
</dbReference>
<dbReference type="Proteomes" id="UP000294164">
    <property type="component" value="Unassembled WGS sequence"/>
</dbReference>
<dbReference type="InterPro" id="IPR002586">
    <property type="entry name" value="CobQ/CobB/MinD/ParA_Nub-bd_dom"/>
</dbReference>
<organism evidence="2 3">
    <name type="scientific">Pseudoxanthomonas winnipegensis</name>
    <dbReference type="NCBI Taxonomy" id="2480810"/>
    <lineage>
        <taxon>Bacteria</taxon>
        <taxon>Pseudomonadati</taxon>
        <taxon>Pseudomonadota</taxon>
        <taxon>Gammaproteobacteria</taxon>
        <taxon>Lysobacterales</taxon>
        <taxon>Lysobacteraceae</taxon>
        <taxon>Pseudoxanthomonas</taxon>
    </lineage>
</organism>
<evidence type="ECO:0000313" key="3">
    <source>
        <dbReference type="Proteomes" id="UP000294164"/>
    </source>
</evidence>
<dbReference type="AlphaFoldDB" id="A0A4Q8LT37"/>